<evidence type="ECO:0000313" key="6">
    <source>
        <dbReference type="EMBL" id="REG88702.1"/>
    </source>
</evidence>
<dbReference type="NCBIfam" id="TIGR02937">
    <property type="entry name" value="sigma70-ECF"/>
    <property type="match status" value="1"/>
</dbReference>
<dbReference type="InterPro" id="IPR013324">
    <property type="entry name" value="RNA_pol_sigma_r3/r4-like"/>
</dbReference>
<evidence type="ECO:0000256" key="2">
    <source>
        <dbReference type="ARBA" id="ARBA00023015"/>
    </source>
</evidence>
<name>A0A3E0DVQ2_9BACT</name>
<sequence>MNHNPKLPNTEYSTIYLLGHSESIKVYDSKPDLDIWNAFNKGDEIAFNYIYKMYVTVLFKYGCQVSRDHNHIQDCIQNIFIDLRRKRGQLNEVQSIKAYLFKILYRELIRKSNKSKEAVHQYPEKIPNNFSIEFSQETKLIQQENSQEKIERIQGAINKLTCRQRQAILLFYEEGMTYKEISVAMDFSEVKSARKVIYRALATMKTLLQTKSENEV</sequence>
<gene>
    <name evidence="6" type="ORF">C8N25_108136</name>
</gene>
<keyword evidence="4" id="KW-0804">Transcription</keyword>
<dbReference type="PANTHER" id="PTHR43133:SF46">
    <property type="entry name" value="RNA POLYMERASE SIGMA-70 FACTOR ECF SUBFAMILY"/>
    <property type="match status" value="1"/>
</dbReference>
<dbReference type="CDD" id="cd06171">
    <property type="entry name" value="Sigma70_r4"/>
    <property type="match status" value="1"/>
</dbReference>
<dbReference type="Gene3D" id="1.10.10.10">
    <property type="entry name" value="Winged helix-like DNA-binding domain superfamily/Winged helix DNA-binding domain"/>
    <property type="match status" value="1"/>
</dbReference>
<evidence type="ECO:0000256" key="4">
    <source>
        <dbReference type="ARBA" id="ARBA00023163"/>
    </source>
</evidence>
<dbReference type="GO" id="GO:0003677">
    <property type="term" value="F:DNA binding"/>
    <property type="evidence" value="ECO:0007669"/>
    <property type="project" value="InterPro"/>
</dbReference>
<reference evidence="6 7" key="1">
    <citation type="submission" date="2018-08" db="EMBL/GenBank/DDBJ databases">
        <title>Genomic Encyclopedia of Archaeal and Bacterial Type Strains, Phase II (KMG-II): from individual species to whole genera.</title>
        <authorList>
            <person name="Goeker M."/>
        </authorList>
    </citation>
    <scope>NUCLEOTIDE SEQUENCE [LARGE SCALE GENOMIC DNA]</scope>
    <source>
        <strain evidence="6 7">DSM 15986</strain>
    </source>
</reference>
<proteinExistence type="inferred from homology"/>
<organism evidence="6 7">
    <name type="scientific">Algoriphagus antarcticus</name>
    <dbReference type="NCBI Taxonomy" id="238540"/>
    <lineage>
        <taxon>Bacteria</taxon>
        <taxon>Pseudomonadati</taxon>
        <taxon>Bacteroidota</taxon>
        <taxon>Cytophagia</taxon>
        <taxon>Cytophagales</taxon>
        <taxon>Cyclobacteriaceae</taxon>
        <taxon>Algoriphagus</taxon>
    </lineage>
</organism>
<comment type="caution">
    <text evidence="6">The sequence shown here is derived from an EMBL/GenBank/DDBJ whole genome shotgun (WGS) entry which is preliminary data.</text>
</comment>
<dbReference type="InterPro" id="IPR036388">
    <property type="entry name" value="WH-like_DNA-bd_sf"/>
</dbReference>
<dbReference type="GO" id="GO:0006352">
    <property type="term" value="P:DNA-templated transcription initiation"/>
    <property type="evidence" value="ECO:0007669"/>
    <property type="project" value="InterPro"/>
</dbReference>
<dbReference type="Proteomes" id="UP000256405">
    <property type="component" value="Unassembled WGS sequence"/>
</dbReference>
<keyword evidence="3" id="KW-0731">Sigma factor</keyword>
<dbReference type="Gene3D" id="1.10.1740.10">
    <property type="match status" value="1"/>
</dbReference>
<dbReference type="PANTHER" id="PTHR43133">
    <property type="entry name" value="RNA POLYMERASE ECF-TYPE SIGMA FACTO"/>
    <property type="match status" value="1"/>
</dbReference>
<dbReference type="Pfam" id="PF08281">
    <property type="entry name" value="Sigma70_r4_2"/>
    <property type="match status" value="1"/>
</dbReference>
<dbReference type="AlphaFoldDB" id="A0A3E0DVQ2"/>
<keyword evidence="2" id="KW-0805">Transcription regulation</keyword>
<dbReference type="SUPFAM" id="SSF88659">
    <property type="entry name" value="Sigma3 and sigma4 domains of RNA polymerase sigma factors"/>
    <property type="match status" value="1"/>
</dbReference>
<dbReference type="InterPro" id="IPR013325">
    <property type="entry name" value="RNA_pol_sigma_r2"/>
</dbReference>
<dbReference type="InterPro" id="IPR039425">
    <property type="entry name" value="RNA_pol_sigma-70-like"/>
</dbReference>
<evidence type="ECO:0000256" key="1">
    <source>
        <dbReference type="ARBA" id="ARBA00010641"/>
    </source>
</evidence>
<dbReference type="InterPro" id="IPR013249">
    <property type="entry name" value="RNA_pol_sigma70_r4_t2"/>
</dbReference>
<comment type="similarity">
    <text evidence="1">Belongs to the sigma-70 factor family. ECF subfamily.</text>
</comment>
<dbReference type="EMBL" id="QUNF01000008">
    <property type="protein sequence ID" value="REG88702.1"/>
    <property type="molecule type" value="Genomic_DNA"/>
</dbReference>
<dbReference type="SUPFAM" id="SSF88946">
    <property type="entry name" value="Sigma2 domain of RNA polymerase sigma factors"/>
    <property type="match status" value="1"/>
</dbReference>
<evidence type="ECO:0000256" key="3">
    <source>
        <dbReference type="ARBA" id="ARBA00023082"/>
    </source>
</evidence>
<dbReference type="InterPro" id="IPR014284">
    <property type="entry name" value="RNA_pol_sigma-70_dom"/>
</dbReference>
<accession>A0A3E0DVQ2</accession>
<dbReference type="GO" id="GO:0016987">
    <property type="term" value="F:sigma factor activity"/>
    <property type="evidence" value="ECO:0007669"/>
    <property type="project" value="UniProtKB-KW"/>
</dbReference>
<feature type="domain" description="RNA polymerase sigma factor 70 region 4 type 2" evidence="5">
    <location>
        <begin position="151"/>
        <end position="203"/>
    </location>
</feature>
<dbReference type="OrthoDB" id="9150024at2"/>
<evidence type="ECO:0000313" key="7">
    <source>
        <dbReference type="Proteomes" id="UP000256405"/>
    </source>
</evidence>
<dbReference type="RefSeq" id="WP_086540902.1">
    <property type="nucleotide sequence ID" value="NZ_MSSW01000013.1"/>
</dbReference>
<protein>
    <submittedName>
        <fullName evidence="6">RNA polymerase sigma-70 factor (ECF subfamily)</fullName>
    </submittedName>
</protein>
<keyword evidence="7" id="KW-1185">Reference proteome</keyword>
<evidence type="ECO:0000259" key="5">
    <source>
        <dbReference type="Pfam" id="PF08281"/>
    </source>
</evidence>